<organism evidence="2 3">
    <name type="scientific">Golovinomyces cichoracearum</name>
    <dbReference type="NCBI Taxonomy" id="62708"/>
    <lineage>
        <taxon>Eukaryota</taxon>
        <taxon>Fungi</taxon>
        <taxon>Dikarya</taxon>
        <taxon>Ascomycota</taxon>
        <taxon>Pezizomycotina</taxon>
        <taxon>Leotiomycetes</taxon>
        <taxon>Erysiphales</taxon>
        <taxon>Erysiphaceae</taxon>
        <taxon>Golovinomyces</taxon>
    </lineage>
</organism>
<gene>
    <name evidence="2" type="ORF">GcC1_123008</name>
</gene>
<evidence type="ECO:0000313" key="2">
    <source>
        <dbReference type="EMBL" id="RKF65320.1"/>
    </source>
</evidence>
<proteinExistence type="predicted"/>
<dbReference type="Gene3D" id="1.20.1410.10">
    <property type="entry name" value="I/LWEQ domain"/>
    <property type="match status" value="1"/>
</dbReference>
<accession>A0A420I6I7</accession>
<dbReference type="GO" id="GO:0005634">
    <property type="term" value="C:nucleus"/>
    <property type="evidence" value="ECO:0007669"/>
    <property type="project" value="TreeGrafter"/>
</dbReference>
<name>A0A420I6I7_9PEZI</name>
<protein>
    <submittedName>
        <fullName evidence="2">Uncharacterized protein C22E12.18</fullName>
    </submittedName>
</protein>
<evidence type="ECO:0000313" key="3">
    <source>
        <dbReference type="Proteomes" id="UP000285405"/>
    </source>
</evidence>
<dbReference type="EMBL" id="MCBR01012303">
    <property type="protein sequence ID" value="RKF65320.1"/>
    <property type="molecule type" value="Genomic_DNA"/>
</dbReference>
<dbReference type="Pfam" id="PF13324">
    <property type="entry name" value="GCIP_N"/>
    <property type="match status" value="1"/>
</dbReference>
<sequence length="379" mass="42616">MSTASNKTDKDTTELQISVRLILNLIQQFQSPDSSNPVGPDNSTSVNILDLVHDCATLIHVHSVKLSLLLSNKPFTPSAISRVLCELANGPIPSLLYAVELCNSQENPRLISLEIEHRVKHILAEVKSLVEISPSSTGLLANSLYDGMDTNGNSSLKIVGTIWENCDALKELKNLGIVGIYVKKIEEYRDLIKDALEELQEWAMEESDTETDNEEAALPDNDTSQYANEWFSTCSKHIPSQDPYEIRPRLQITLKKLRLLILMFQAIIKRRLNILPGQPNLRQEVPSENYMPILKTVKLLDQLIDHIKKISDLTDDLTGSFYDLDVKQIDQKMKECFLTGSVAVESLVNNWEGNSDNFSTWLLSFQKIIVSENANHELG</sequence>
<comment type="caution">
    <text evidence="2">The sequence shown here is derived from an EMBL/GenBank/DDBJ whole genome shotgun (WGS) entry which is preliminary data.</text>
</comment>
<dbReference type="PANTHER" id="PTHR15492:SF1">
    <property type="entry name" value="CYCLIN-D1-BINDING PROTEIN 1"/>
    <property type="match status" value="1"/>
</dbReference>
<dbReference type="AlphaFoldDB" id="A0A420I6I7"/>
<dbReference type="InterPro" id="IPR026907">
    <property type="entry name" value="GCIP-like"/>
</dbReference>
<dbReference type="OrthoDB" id="4088536at2759"/>
<feature type="domain" description="Cyclin-D1-binding protein 1-like N-terminal" evidence="1">
    <location>
        <begin position="53"/>
        <end position="203"/>
    </location>
</feature>
<dbReference type="PANTHER" id="PTHR15492">
    <property type="entry name" value="CYCLIN D1-BINDING PROTEIN 1"/>
    <property type="match status" value="1"/>
</dbReference>
<evidence type="ECO:0000259" key="1">
    <source>
        <dbReference type="Pfam" id="PF13324"/>
    </source>
</evidence>
<dbReference type="InterPro" id="IPR049317">
    <property type="entry name" value="GCIP-like_N"/>
</dbReference>
<reference evidence="2 3" key="1">
    <citation type="journal article" date="2018" name="BMC Genomics">
        <title>Comparative genome analyses reveal sequence features reflecting distinct modes of host-adaptation between dicot and monocot powdery mildew.</title>
        <authorList>
            <person name="Wu Y."/>
            <person name="Ma X."/>
            <person name="Pan Z."/>
            <person name="Kale S.D."/>
            <person name="Song Y."/>
            <person name="King H."/>
            <person name="Zhang Q."/>
            <person name="Presley C."/>
            <person name="Deng X."/>
            <person name="Wei C.I."/>
            <person name="Xiao S."/>
        </authorList>
    </citation>
    <scope>NUCLEOTIDE SEQUENCE [LARGE SCALE GENOMIC DNA]</scope>
    <source>
        <strain evidence="2">UCSC1</strain>
    </source>
</reference>
<dbReference type="Proteomes" id="UP000285405">
    <property type="component" value="Unassembled WGS sequence"/>
</dbReference>